<protein>
    <recommendedName>
        <fullName evidence="3">Nucleotidyltransferase domain-containing protein</fullName>
    </recommendedName>
</protein>
<reference evidence="1" key="1">
    <citation type="submission" date="2021-11" db="EMBL/GenBank/DDBJ databases">
        <authorList>
            <person name="Rodrigo-Torres L."/>
            <person name="Arahal R. D."/>
            <person name="Lucena T."/>
        </authorList>
    </citation>
    <scope>NUCLEOTIDE SEQUENCE</scope>
    <source>
        <strain evidence="1">CECT 7929</strain>
    </source>
</reference>
<gene>
    <name evidence="1" type="ORF">VST7929_01383</name>
</gene>
<evidence type="ECO:0000313" key="1">
    <source>
        <dbReference type="EMBL" id="CAH0533513.1"/>
    </source>
</evidence>
<proteinExistence type="predicted"/>
<organism evidence="1 2">
    <name type="scientific">Vibrio stylophorae</name>
    <dbReference type="NCBI Taxonomy" id="659351"/>
    <lineage>
        <taxon>Bacteria</taxon>
        <taxon>Pseudomonadati</taxon>
        <taxon>Pseudomonadota</taxon>
        <taxon>Gammaproteobacteria</taxon>
        <taxon>Vibrionales</taxon>
        <taxon>Vibrionaceae</taxon>
        <taxon>Vibrio</taxon>
    </lineage>
</organism>
<accession>A0ABM8ZTL7</accession>
<dbReference type="SUPFAM" id="SSF81301">
    <property type="entry name" value="Nucleotidyltransferase"/>
    <property type="match status" value="1"/>
</dbReference>
<dbReference type="InterPro" id="IPR043519">
    <property type="entry name" value="NT_sf"/>
</dbReference>
<dbReference type="RefSeq" id="WP_237465955.1">
    <property type="nucleotide sequence ID" value="NZ_CAKLDI010000001.1"/>
</dbReference>
<dbReference type="EMBL" id="CAKLDI010000001">
    <property type="protein sequence ID" value="CAH0533513.1"/>
    <property type="molecule type" value="Genomic_DNA"/>
</dbReference>
<name>A0ABM8ZTL7_9VIBR</name>
<sequence length="258" mass="29196">MTRLAIVSNDQPLQPEFAPLVALATRQLQAGVGSIFHSLYLNGSIARGCAKLGQSDLNLTLVTQGQVTPKLFSQLNAILYRVRQPYFNVVSDIDLQIVSVQEAKDLQQIFHWGVWFTHLSRCLAGTDLGQSFAPFEASWDLAKGQDGDFAKVLNHYRHQILEARTVGALVHASQQMAKKAIRSCYMLVLHLEKQWCFDFEPMVERVVHYYPEMALPLSRVLILLAAKPVKRTAILQLLDEQILPFLTHTFEQIERRIG</sequence>
<comment type="caution">
    <text evidence="1">The sequence shown here is derived from an EMBL/GenBank/DDBJ whole genome shotgun (WGS) entry which is preliminary data.</text>
</comment>
<evidence type="ECO:0008006" key="3">
    <source>
        <dbReference type="Google" id="ProtNLM"/>
    </source>
</evidence>
<evidence type="ECO:0000313" key="2">
    <source>
        <dbReference type="Proteomes" id="UP000838672"/>
    </source>
</evidence>
<keyword evidence="2" id="KW-1185">Reference proteome</keyword>
<dbReference type="Proteomes" id="UP000838672">
    <property type="component" value="Unassembled WGS sequence"/>
</dbReference>